<dbReference type="InterPro" id="IPR035240">
    <property type="entry name" value="SprT_Zn_ribbon"/>
</dbReference>
<comment type="caution">
    <text evidence="2">The sequence shown here is derived from an EMBL/GenBank/DDBJ whole genome shotgun (WGS) entry which is preliminary data.</text>
</comment>
<feature type="domain" description="SprT-like" evidence="1">
    <location>
        <begin position="11"/>
        <end position="155"/>
    </location>
</feature>
<gene>
    <name evidence="2" type="ORF">JF74_05530</name>
</gene>
<evidence type="ECO:0000259" key="1">
    <source>
        <dbReference type="SMART" id="SM00731"/>
    </source>
</evidence>
<dbReference type="AlphaFoldDB" id="A0A0F4LEL3"/>
<accession>A0A0F4LEL3</accession>
<dbReference type="InterPro" id="IPR006640">
    <property type="entry name" value="SprT-like_domain"/>
</dbReference>
<dbReference type="NCBIfam" id="NF003339">
    <property type="entry name" value="PRK04351.1"/>
    <property type="match status" value="1"/>
</dbReference>
<dbReference type="Pfam" id="PF10263">
    <property type="entry name" value="SprT-like"/>
    <property type="match status" value="1"/>
</dbReference>
<proteinExistence type="predicted"/>
<organism evidence="2 3">
    <name type="scientific">Lactobacillus melliventris</name>
    <dbReference type="NCBI Taxonomy" id="1218507"/>
    <lineage>
        <taxon>Bacteria</taxon>
        <taxon>Bacillati</taxon>
        <taxon>Bacillota</taxon>
        <taxon>Bacilli</taxon>
        <taxon>Lactobacillales</taxon>
        <taxon>Lactobacillaceae</taxon>
        <taxon>Lactobacillus</taxon>
    </lineage>
</organism>
<evidence type="ECO:0000313" key="3">
    <source>
        <dbReference type="Proteomes" id="UP000033531"/>
    </source>
</evidence>
<dbReference type="Proteomes" id="UP000033531">
    <property type="component" value="Unassembled WGS sequence"/>
</dbReference>
<evidence type="ECO:0000313" key="2">
    <source>
        <dbReference type="EMBL" id="KJY57030.1"/>
    </source>
</evidence>
<dbReference type="STRING" id="1218507.JF74_05530"/>
<protein>
    <submittedName>
        <fullName evidence="2">SprT-like protein</fullName>
    </submittedName>
</protein>
<dbReference type="PATRIC" id="fig|1218507.3.peg.720"/>
<dbReference type="Pfam" id="PF17283">
    <property type="entry name" value="Zn_ribbon_SprT"/>
    <property type="match status" value="1"/>
</dbReference>
<name>A0A0F4LEL3_9LACO</name>
<dbReference type="GO" id="GO:0006950">
    <property type="term" value="P:response to stress"/>
    <property type="evidence" value="ECO:0007669"/>
    <property type="project" value="UniProtKB-ARBA"/>
</dbReference>
<reference evidence="2 3" key="1">
    <citation type="submission" date="2015-01" db="EMBL/GenBank/DDBJ databases">
        <title>Comparative genomics of the lactic acid bacteria isolated from the honey bee gut.</title>
        <authorList>
            <person name="Ellegaard K.M."/>
            <person name="Tamarit D."/>
            <person name="Javelind E."/>
            <person name="Olofsson T."/>
            <person name="Andersson S.G."/>
            <person name="Vasquez A."/>
        </authorList>
    </citation>
    <scope>NUCLEOTIDE SEQUENCE [LARGE SCALE GENOMIC DNA]</scope>
    <source>
        <strain evidence="2 3">Hma8</strain>
    </source>
</reference>
<dbReference type="EMBL" id="JXLI01000009">
    <property type="protein sequence ID" value="KJY57030.1"/>
    <property type="molecule type" value="Genomic_DNA"/>
</dbReference>
<dbReference type="SMART" id="SM00731">
    <property type="entry name" value="SprT"/>
    <property type="match status" value="1"/>
</dbReference>
<dbReference type="HOGENOM" id="CLU_123820_0_0_9"/>
<sequence>MPKFSDNLTEEELQILVEEISFKYFGKQFKHQVKINKRMTTTGGRYHLGDHHIEINAHFLVPQYYQELIGIIKHELTHYHLHLNHRGYRHQDHDFKALLNKVGGSRYTPDIGLRRKSKAKYLYVCTVCGQKYLRVRRLDLRQYACGHCKGKLKLVDYG</sequence>